<dbReference type="EMBL" id="OB660710">
    <property type="protein sequence ID" value="CAD7225975.1"/>
    <property type="molecule type" value="Genomic_DNA"/>
</dbReference>
<accession>A0A7R8ZLH5</accession>
<proteinExistence type="predicted"/>
<protein>
    <submittedName>
        <fullName evidence="1">Uncharacterized protein</fullName>
    </submittedName>
</protein>
<gene>
    <name evidence="1" type="ORF">CTOB1V02_LOCUS3902</name>
</gene>
<dbReference type="AlphaFoldDB" id="A0A7R8ZLH5"/>
<organism evidence="1">
    <name type="scientific">Cyprideis torosa</name>
    <dbReference type="NCBI Taxonomy" id="163714"/>
    <lineage>
        <taxon>Eukaryota</taxon>
        <taxon>Metazoa</taxon>
        <taxon>Ecdysozoa</taxon>
        <taxon>Arthropoda</taxon>
        <taxon>Crustacea</taxon>
        <taxon>Oligostraca</taxon>
        <taxon>Ostracoda</taxon>
        <taxon>Podocopa</taxon>
        <taxon>Podocopida</taxon>
        <taxon>Cytherocopina</taxon>
        <taxon>Cytheroidea</taxon>
        <taxon>Cytherideidae</taxon>
        <taxon>Cyprideis</taxon>
    </lineage>
</organism>
<name>A0A7R8ZLH5_9CRUS</name>
<reference evidence="1" key="1">
    <citation type="submission" date="2020-11" db="EMBL/GenBank/DDBJ databases">
        <authorList>
            <person name="Tran Van P."/>
        </authorList>
    </citation>
    <scope>NUCLEOTIDE SEQUENCE</scope>
</reference>
<evidence type="ECO:0000313" key="1">
    <source>
        <dbReference type="EMBL" id="CAD7225975.1"/>
    </source>
</evidence>
<sequence>MESLPIPMSEYVNSETASKRSIKQRHKRASGTDTKDVSVCVSYPACWVFATGYKKERRQGSKLSFNIFHSEKGEMFESVPRRTMKFLLTTLAVVGISIIPHPISTSSLRWKREADPFPQSILSSSNPRTVHYDVYDLVSPYQNSFSYPNSRHHPWYARAQAFGGFGRGKREAIGDPHSVLFETPPQSEHYDGHRVSFIIPPPPHQLQHYQIHPWYTHGFGVRGKREAKAYGL</sequence>